<comment type="caution">
    <text evidence="1">The sequence shown here is derived from an EMBL/GenBank/DDBJ whole genome shotgun (WGS) entry which is preliminary data.</text>
</comment>
<evidence type="ECO:0000313" key="1">
    <source>
        <dbReference type="EMBL" id="KAA8635922.1"/>
    </source>
</evidence>
<organism evidence="1 2">
    <name type="scientific">Sordaria macrospora</name>
    <dbReference type="NCBI Taxonomy" id="5147"/>
    <lineage>
        <taxon>Eukaryota</taxon>
        <taxon>Fungi</taxon>
        <taxon>Dikarya</taxon>
        <taxon>Ascomycota</taxon>
        <taxon>Pezizomycotina</taxon>
        <taxon>Sordariomycetes</taxon>
        <taxon>Sordariomycetidae</taxon>
        <taxon>Sordariales</taxon>
        <taxon>Sordariaceae</taxon>
        <taxon>Sordaria</taxon>
    </lineage>
</organism>
<dbReference type="VEuPathDB" id="FungiDB:SMAC_01672"/>
<dbReference type="AlphaFoldDB" id="A0A8S9A6Y2"/>
<sequence length="256" mass="28899">MGVQSRAIVEKKLSEGSLPPNTAENSALNNPGYGNRGRNYLLRGVLVLCSEGMIQEHATGNVVWGVSRAGAFCAILKTKKRSNKWFMSNFGGFMERGQSFSGFVGRGQSSNDYIESEKIDRATNHPIRISSMFPQRHCRRYMPIRYCSTERGNFLEVALGICYLSSSIKQALKYCDVNLSCVVYSMAKCSKYWQSTEHANLRSFTEENPDHIHISAFHRHIAYEVASIQVSGSNLYSERMPELINYEGSLRVREPK</sequence>
<evidence type="ECO:0000313" key="2">
    <source>
        <dbReference type="Proteomes" id="UP000433876"/>
    </source>
</evidence>
<proteinExistence type="predicted"/>
<gene>
    <name evidence="1" type="ORF">SMACR_01672</name>
</gene>
<protein>
    <submittedName>
        <fullName evidence="1">Uncharacterized protein</fullName>
    </submittedName>
</protein>
<dbReference type="EMBL" id="NMPR01000008">
    <property type="protein sequence ID" value="KAA8635922.1"/>
    <property type="molecule type" value="Genomic_DNA"/>
</dbReference>
<reference evidence="1 2" key="1">
    <citation type="submission" date="2017-07" db="EMBL/GenBank/DDBJ databases">
        <title>Genome sequence of the Sordaria macrospora wild type strain R19027.</title>
        <authorList>
            <person name="Nowrousian M."/>
            <person name="Teichert I."/>
            <person name="Kueck U."/>
        </authorList>
    </citation>
    <scope>NUCLEOTIDE SEQUENCE [LARGE SCALE GENOMIC DNA]</scope>
    <source>
        <strain evidence="1 2">R19027</strain>
        <tissue evidence="1">Mycelium</tissue>
    </source>
</reference>
<name>A0A8S9A6Y2_SORMA</name>
<dbReference type="Proteomes" id="UP000433876">
    <property type="component" value="Unassembled WGS sequence"/>
</dbReference>
<accession>A0A8S9A6Y2</accession>